<feature type="region of interest" description="Disordered" evidence="7">
    <location>
        <begin position="1"/>
        <end position="27"/>
    </location>
</feature>
<dbReference type="HAMAP" id="MF_02065">
    <property type="entry name" value="MltG"/>
    <property type="match status" value="1"/>
</dbReference>
<evidence type="ECO:0000256" key="4">
    <source>
        <dbReference type="ARBA" id="ARBA00023136"/>
    </source>
</evidence>
<organism evidence="9">
    <name type="scientific">freshwater metagenome</name>
    <dbReference type="NCBI Taxonomy" id="449393"/>
    <lineage>
        <taxon>unclassified sequences</taxon>
        <taxon>metagenomes</taxon>
        <taxon>ecological metagenomes</taxon>
    </lineage>
</organism>
<evidence type="ECO:0000256" key="6">
    <source>
        <dbReference type="ARBA" id="ARBA00023316"/>
    </source>
</evidence>
<keyword evidence="2 8" id="KW-0812">Transmembrane</keyword>
<feature type="compositionally biased region" description="Polar residues" evidence="7">
    <location>
        <begin position="1"/>
        <end position="12"/>
    </location>
</feature>
<dbReference type="GO" id="GO:0016829">
    <property type="term" value="F:lyase activity"/>
    <property type="evidence" value="ECO:0007669"/>
    <property type="project" value="UniProtKB-KW"/>
</dbReference>
<dbReference type="EMBL" id="JNSL01000163">
    <property type="protein sequence ID" value="KGA14020.1"/>
    <property type="molecule type" value="Genomic_DNA"/>
</dbReference>
<keyword evidence="3 8" id="KW-1133">Transmembrane helix</keyword>
<proteinExistence type="inferred from homology"/>
<dbReference type="Gene3D" id="3.30.1490.480">
    <property type="entry name" value="Endolytic murein transglycosylase"/>
    <property type="match status" value="1"/>
</dbReference>
<dbReference type="PANTHER" id="PTHR30518">
    <property type="entry name" value="ENDOLYTIC MUREIN TRANSGLYCOSYLASE"/>
    <property type="match status" value="1"/>
</dbReference>
<evidence type="ECO:0000256" key="5">
    <source>
        <dbReference type="ARBA" id="ARBA00023239"/>
    </source>
</evidence>
<evidence type="ECO:0008006" key="10">
    <source>
        <dbReference type="Google" id="ProtNLM"/>
    </source>
</evidence>
<dbReference type="AlphaFoldDB" id="A0A094PQL3"/>
<evidence type="ECO:0000256" key="7">
    <source>
        <dbReference type="SAM" id="MobiDB-lite"/>
    </source>
</evidence>
<evidence type="ECO:0000256" key="1">
    <source>
        <dbReference type="ARBA" id="ARBA00022475"/>
    </source>
</evidence>
<dbReference type="CDD" id="cd08010">
    <property type="entry name" value="MltG_like"/>
    <property type="match status" value="1"/>
</dbReference>
<gene>
    <name evidence="9" type="ORF">GM51_18250</name>
</gene>
<dbReference type="Pfam" id="PF02618">
    <property type="entry name" value="YceG"/>
    <property type="match status" value="1"/>
</dbReference>
<keyword evidence="4 8" id="KW-0472">Membrane</keyword>
<comment type="caution">
    <text evidence="9">The sequence shown here is derived from an EMBL/GenBank/DDBJ whole genome shotgun (WGS) entry which is preliminary data.</text>
</comment>
<evidence type="ECO:0000256" key="3">
    <source>
        <dbReference type="ARBA" id="ARBA00022989"/>
    </source>
</evidence>
<keyword evidence="5" id="KW-0456">Lyase</keyword>
<dbReference type="NCBIfam" id="TIGR00247">
    <property type="entry name" value="endolytic transglycosylase MltG"/>
    <property type="match status" value="1"/>
</dbReference>
<dbReference type="GO" id="GO:0071555">
    <property type="term" value="P:cell wall organization"/>
    <property type="evidence" value="ECO:0007669"/>
    <property type="project" value="UniProtKB-KW"/>
</dbReference>
<evidence type="ECO:0000256" key="8">
    <source>
        <dbReference type="SAM" id="Phobius"/>
    </source>
</evidence>
<dbReference type="PANTHER" id="PTHR30518:SF2">
    <property type="entry name" value="ENDOLYTIC MUREIN TRANSGLYCOSYLASE"/>
    <property type="match status" value="1"/>
</dbReference>
<name>A0A094PQL3_9ZZZZ</name>
<sequence length="372" mass="40161">MSDSELTNQVPSPATRRSRQARKSSKKNRSRNLVALVGVIFAIGLIAPRAISMFTSAPDFPGPGSGSVEFRIAPGASLAKIGNDLKILGVVASVDGFISAANDNPESAAIAPGSYSLLKEMKSTDAIAALLDPANRVVNRVVIPEGKRASWTIAKLVEVTGLTTQEFAAAIANANNLGLPSYANGNVEGFLFPATYEFAPGTSAEQMISEMLAKFNAEAFRIDLEKRAQALGRTPYEIVIIASLLEVEGAPRDFTKVAQVVYNRLAEPMRLQFDSIVNYGLGKTDVILTTELLNTDTPYNSYLRDGLPPTPIDGPGAQSLEAALSPEPGDWLYFITVDLNTQETKFTSSYREFLRFKDEFLAFCKANDGVCY</sequence>
<evidence type="ECO:0000313" key="9">
    <source>
        <dbReference type="EMBL" id="KGA14020.1"/>
    </source>
</evidence>
<feature type="compositionally biased region" description="Basic residues" evidence="7">
    <location>
        <begin position="16"/>
        <end position="27"/>
    </location>
</feature>
<accession>A0A094PQL3</accession>
<keyword evidence="1" id="KW-1003">Cell membrane</keyword>
<reference evidence="9" key="1">
    <citation type="submission" date="2014-06" db="EMBL/GenBank/DDBJ databases">
        <title>Key roles for freshwater Actinobacteria revealed by deep metagenomic sequencing.</title>
        <authorList>
            <person name="Ghai R."/>
            <person name="Mizuno C.M."/>
            <person name="Picazo A."/>
            <person name="Camacho A."/>
            <person name="Rodriguez-Valera F."/>
        </authorList>
    </citation>
    <scope>NUCLEOTIDE SEQUENCE</scope>
</reference>
<keyword evidence="6" id="KW-0961">Cell wall biogenesis/degradation</keyword>
<protein>
    <recommendedName>
        <fullName evidence="10">Aminodeoxychorismate lyase</fullName>
    </recommendedName>
</protein>
<dbReference type="InterPro" id="IPR003770">
    <property type="entry name" value="MLTG-like"/>
</dbReference>
<feature type="transmembrane region" description="Helical" evidence="8">
    <location>
        <begin position="32"/>
        <end position="51"/>
    </location>
</feature>
<evidence type="ECO:0000256" key="2">
    <source>
        <dbReference type="ARBA" id="ARBA00022692"/>
    </source>
</evidence>